<keyword evidence="6 11" id="KW-0732">Signal</keyword>
<evidence type="ECO:0000313" key="14">
    <source>
        <dbReference type="EMBL" id="KAF0305931.1"/>
    </source>
</evidence>
<keyword evidence="7" id="KW-0221">Differentiation</keyword>
<dbReference type="InterPro" id="IPR001134">
    <property type="entry name" value="Netrin_domain"/>
</dbReference>
<dbReference type="PROSITE" id="PS50038">
    <property type="entry name" value="FZ"/>
    <property type="match status" value="1"/>
</dbReference>
<dbReference type="AlphaFoldDB" id="A0A6A4WV21"/>
<evidence type="ECO:0000259" key="13">
    <source>
        <dbReference type="PROSITE" id="PS50189"/>
    </source>
</evidence>
<evidence type="ECO:0000313" key="15">
    <source>
        <dbReference type="Proteomes" id="UP000440578"/>
    </source>
</evidence>
<keyword evidence="8 9" id="KW-1015">Disulfide bond</keyword>
<dbReference type="PANTHER" id="PTHR11309">
    <property type="entry name" value="FRIZZLED"/>
    <property type="match status" value="1"/>
</dbReference>
<dbReference type="GO" id="GO:0060070">
    <property type="term" value="P:canonical Wnt signaling pathway"/>
    <property type="evidence" value="ECO:0007669"/>
    <property type="project" value="TreeGrafter"/>
</dbReference>
<dbReference type="GO" id="GO:0030154">
    <property type="term" value="P:cell differentiation"/>
    <property type="evidence" value="ECO:0007669"/>
    <property type="project" value="UniProtKB-KW"/>
</dbReference>
<dbReference type="InterPro" id="IPR008993">
    <property type="entry name" value="TIMP-like_OB-fold"/>
</dbReference>
<feature type="compositionally biased region" description="Basic residues" evidence="10">
    <location>
        <begin position="316"/>
        <end position="357"/>
    </location>
</feature>
<feature type="region of interest" description="Disordered" evidence="10">
    <location>
        <begin position="309"/>
        <end position="370"/>
    </location>
</feature>
<dbReference type="EMBL" id="VIIS01000710">
    <property type="protein sequence ID" value="KAF0305931.1"/>
    <property type="molecule type" value="Genomic_DNA"/>
</dbReference>
<evidence type="ECO:0000256" key="7">
    <source>
        <dbReference type="ARBA" id="ARBA00022782"/>
    </source>
</evidence>
<evidence type="ECO:0000256" key="10">
    <source>
        <dbReference type="SAM" id="MobiDB-lite"/>
    </source>
</evidence>
<dbReference type="GO" id="GO:0017147">
    <property type="term" value="F:Wnt-protein binding"/>
    <property type="evidence" value="ECO:0007669"/>
    <property type="project" value="TreeGrafter"/>
</dbReference>
<comment type="caution">
    <text evidence="9">Lacks conserved residue(s) required for the propagation of feature annotation.</text>
</comment>
<evidence type="ECO:0000256" key="6">
    <source>
        <dbReference type="ARBA" id="ARBA00022729"/>
    </source>
</evidence>
<dbReference type="OrthoDB" id="10053709at2759"/>
<dbReference type="GO" id="GO:0035567">
    <property type="term" value="P:non-canonical Wnt signaling pathway"/>
    <property type="evidence" value="ECO:0007669"/>
    <property type="project" value="TreeGrafter"/>
</dbReference>
<keyword evidence="4" id="KW-0964">Secreted</keyword>
<evidence type="ECO:0000256" key="4">
    <source>
        <dbReference type="ARBA" id="ARBA00022525"/>
    </source>
</evidence>
<dbReference type="SUPFAM" id="SSF50242">
    <property type="entry name" value="TIMP-like"/>
    <property type="match status" value="1"/>
</dbReference>
<evidence type="ECO:0000256" key="5">
    <source>
        <dbReference type="ARBA" id="ARBA00022687"/>
    </source>
</evidence>
<evidence type="ECO:0000259" key="12">
    <source>
        <dbReference type="PROSITE" id="PS50038"/>
    </source>
</evidence>
<evidence type="ECO:0000256" key="11">
    <source>
        <dbReference type="SAM" id="SignalP"/>
    </source>
</evidence>
<evidence type="ECO:0000256" key="1">
    <source>
        <dbReference type="ARBA" id="ARBA00004613"/>
    </source>
</evidence>
<name>A0A6A4WV21_AMPAM</name>
<dbReference type="InterPro" id="IPR020067">
    <property type="entry name" value="Frizzled_dom"/>
</dbReference>
<evidence type="ECO:0000256" key="3">
    <source>
        <dbReference type="ARBA" id="ARBA00022473"/>
    </source>
</evidence>
<gene>
    <name evidence="14" type="primary">SFRP5_1</name>
    <name evidence="14" type="ORF">FJT64_022485</name>
</gene>
<evidence type="ECO:0000256" key="9">
    <source>
        <dbReference type="PROSITE-ProRule" id="PRU00090"/>
    </source>
</evidence>
<dbReference type="SMART" id="SM00063">
    <property type="entry name" value="FRI"/>
    <property type="match status" value="1"/>
</dbReference>
<feature type="disulfide bond" evidence="9">
    <location>
        <begin position="61"/>
        <end position="107"/>
    </location>
</feature>
<dbReference type="InterPro" id="IPR036790">
    <property type="entry name" value="Frizzled_dom_sf"/>
</dbReference>
<feature type="chain" id="PRO_5025567707" evidence="11">
    <location>
        <begin position="32"/>
        <end position="370"/>
    </location>
</feature>
<feature type="disulfide bond" evidence="9">
    <location>
        <begin position="126"/>
        <end position="150"/>
    </location>
</feature>
<feature type="signal peptide" evidence="11">
    <location>
        <begin position="1"/>
        <end position="31"/>
    </location>
</feature>
<organism evidence="14 15">
    <name type="scientific">Amphibalanus amphitrite</name>
    <name type="common">Striped barnacle</name>
    <name type="synonym">Balanus amphitrite</name>
    <dbReference type="NCBI Taxonomy" id="1232801"/>
    <lineage>
        <taxon>Eukaryota</taxon>
        <taxon>Metazoa</taxon>
        <taxon>Ecdysozoa</taxon>
        <taxon>Arthropoda</taxon>
        <taxon>Crustacea</taxon>
        <taxon>Multicrustacea</taxon>
        <taxon>Cirripedia</taxon>
        <taxon>Thoracica</taxon>
        <taxon>Thoracicalcarea</taxon>
        <taxon>Balanomorpha</taxon>
        <taxon>Balanoidea</taxon>
        <taxon>Balanidae</taxon>
        <taxon>Amphibalaninae</taxon>
        <taxon>Amphibalanus</taxon>
    </lineage>
</organism>
<accession>A0A6A4WV21</accession>
<evidence type="ECO:0000256" key="8">
    <source>
        <dbReference type="ARBA" id="ARBA00023157"/>
    </source>
</evidence>
<dbReference type="GO" id="GO:0005615">
    <property type="term" value="C:extracellular space"/>
    <property type="evidence" value="ECO:0007669"/>
    <property type="project" value="TreeGrafter"/>
</dbReference>
<feature type="domain" description="FZ" evidence="12">
    <location>
        <begin position="46"/>
        <end position="163"/>
    </location>
</feature>
<dbReference type="InterPro" id="IPR015526">
    <property type="entry name" value="Frizzled/SFRP"/>
</dbReference>
<evidence type="ECO:0000256" key="2">
    <source>
        <dbReference type="ARBA" id="ARBA00010054"/>
    </source>
</evidence>
<feature type="compositionally biased region" description="Polar residues" evidence="10">
    <location>
        <begin position="359"/>
        <end position="370"/>
    </location>
</feature>
<dbReference type="FunFam" id="1.10.2000.10:FF:000001">
    <property type="entry name" value="secreted frizzled-related protein 2"/>
    <property type="match status" value="1"/>
</dbReference>
<dbReference type="PROSITE" id="PS50189">
    <property type="entry name" value="NTR"/>
    <property type="match status" value="1"/>
</dbReference>
<keyword evidence="5" id="KW-0879">Wnt signaling pathway</keyword>
<sequence>MSTPRPSRPRHQPPALAPAVLLVLIPLLAAAAPELAASWESVRNWSVQPVCVPIPQNMSLCRDIGYSQMRLPNLLQHESMAEVVQQSATWVSLLNLRCHPDTQLFLCSLYAPICLESEILPCRSLCQNVERGCAGRMAEYGYPWPDIVRCDKFAEDNDMCIKPQADRKATTVEEPKKAECEVCEQPETKESIMDHFCRADVVLVSKFRRLRPQRAQLGKGRLFKPQSAPKEQRRALRRPRLAWSHDSSCCPAVKERAGKYLVMARRNQGGQLVPTLVMPWKRDRLFRSVRGLMRRFDCSDSRTIQEQILPSTVRGGGKRGRSKSGRRRRPKRPRRRQGGRRRGSRGRKQGARRRGRGKNQATTTVPPATA</sequence>
<dbReference type="PANTHER" id="PTHR11309:SF148">
    <property type="entry name" value="SECRETED FRIZZLED-RELATED PROTEIN 1"/>
    <property type="match status" value="1"/>
</dbReference>
<feature type="domain" description="NTR" evidence="13">
    <location>
        <begin position="180"/>
        <end position="298"/>
    </location>
</feature>
<keyword evidence="15" id="KW-1185">Reference proteome</keyword>
<dbReference type="SUPFAM" id="SSF63501">
    <property type="entry name" value="Frizzled cysteine-rich domain"/>
    <property type="match status" value="1"/>
</dbReference>
<comment type="similarity">
    <text evidence="2">Belongs to the secreted frizzled-related protein (sFRP) family.</text>
</comment>
<protein>
    <submittedName>
        <fullName evidence="14">Secreted frizzled-related protein 5</fullName>
    </submittedName>
</protein>
<dbReference type="Gene3D" id="1.10.2000.10">
    <property type="entry name" value="Frizzled cysteine-rich domain"/>
    <property type="match status" value="1"/>
</dbReference>
<comment type="caution">
    <text evidence="14">The sequence shown here is derived from an EMBL/GenBank/DDBJ whole genome shotgun (WGS) entry which is preliminary data.</text>
</comment>
<comment type="subcellular location">
    <subcellularLocation>
        <location evidence="1">Secreted</location>
    </subcellularLocation>
</comment>
<keyword evidence="3" id="KW-0217">Developmental protein</keyword>
<dbReference type="Pfam" id="PF01392">
    <property type="entry name" value="Fz"/>
    <property type="match status" value="1"/>
</dbReference>
<reference evidence="14 15" key="1">
    <citation type="submission" date="2019-07" db="EMBL/GenBank/DDBJ databases">
        <title>Draft genome assembly of a fouling barnacle, Amphibalanus amphitrite (Darwin, 1854): The first reference genome for Thecostraca.</title>
        <authorList>
            <person name="Kim W."/>
        </authorList>
    </citation>
    <scope>NUCLEOTIDE SEQUENCE [LARGE SCALE GENOMIC DNA]</scope>
    <source>
        <strain evidence="14">SNU_AA5</strain>
        <tissue evidence="14">Soma without cirri and trophi</tissue>
    </source>
</reference>
<dbReference type="Proteomes" id="UP000440578">
    <property type="component" value="Unassembled WGS sequence"/>
</dbReference>
<proteinExistence type="inferred from homology"/>